<reference evidence="1 2" key="1">
    <citation type="journal article" date="2016" name="Genome Biol. Evol.">
        <title>Genome Sequencing of the Behavior Manipulating Virus LbFV Reveals a Possible New Virus Family.</title>
        <authorList>
            <person name="Lepetit D."/>
            <person name="Gillet B."/>
            <person name="Hughes S."/>
            <person name="Kraaijeveld K."/>
            <person name="Varaldi J."/>
        </authorList>
    </citation>
    <scope>NUCLEOTIDE SEQUENCE [LARGE SCALE GENOMIC DNA]</scope>
    <source>
        <strain evidence="1">Valence Gotheron</strain>
    </source>
</reference>
<organism evidence="1 2">
    <name type="scientific">Leptopilina boulardi filamentous virus</name>
    <dbReference type="NCBI Taxonomy" id="552509"/>
    <lineage>
        <taxon>Viruses</taxon>
        <taxon>Viruses incertae sedis</taxon>
        <taxon>Naldaviricetes</taxon>
        <taxon>Lefavirales</taxon>
        <taxon>Filamentoviridae</taxon>
        <taxon>Alphafilamentovirus</taxon>
        <taxon>Alphafilamentovirus leboulardi</taxon>
    </lineage>
</organism>
<accession>A0A1S5YCZ5</accession>
<sequence length="156" mass="18939">MDNINENKKKYANIITDMKCSYYLASEKKYLERFLQYLFKNFKNCTIEFFVIDNDENLSSTIEKKFFYNSFNYNKISDKVGHDVTRYYVLYNESDIHIAYYNNFLYCSVKSNDNLLNYQLYNSEDIKKISLEPITFKNTLNFNKFNSYYCKFNKNN</sequence>
<dbReference type="Proteomes" id="UP000203066">
    <property type="component" value="Segment"/>
</dbReference>
<evidence type="ECO:0000313" key="2">
    <source>
        <dbReference type="Proteomes" id="UP000203066"/>
    </source>
</evidence>
<dbReference type="GeneID" id="31050507"/>
<dbReference type="EMBL" id="KY009685">
    <property type="protein sequence ID" value="AQQ79950.1"/>
    <property type="molecule type" value="Genomic_DNA"/>
</dbReference>
<gene>
    <name evidence="1" type="ORF">LbFV_ORF30</name>
</gene>
<dbReference type="KEGG" id="vg:31050507"/>
<keyword evidence="2" id="KW-1185">Reference proteome</keyword>
<protein>
    <submittedName>
        <fullName evidence="1">Uncharacterized protein</fullName>
    </submittedName>
</protein>
<proteinExistence type="predicted"/>
<name>A0A1S5YCZ5_9VIRU</name>
<dbReference type="RefSeq" id="YP_009345634.1">
    <property type="nucleotide sequence ID" value="NC_033778.1"/>
</dbReference>
<evidence type="ECO:0000313" key="1">
    <source>
        <dbReference type="EMBL" id="AQQ79950.1"/>
    </source>
</evidence>